<keyword evidence="5" id="KW-0813">Transport</keyword>
<dbReference type="InterPro" id="IPR023616">
    <property type="entry name" value="Cyt_c_oxase-like_su1_dom"/>
</dbReference>
<feature type="transmembrane region" description="Helical" evidence="6">
    <location>
        <begin position="332"/>
        <end position="350"/>
    </location>
</feature>
<dbReference type="EMBL" id="CP029288">
    <property type="protein sequence ID" value="AWR96790.1"/>
    <property type="molecule type" value="Genomic_DNA"/>
</dbReference>
<dbReference type="PROSITE" id="PS00077">
    <property type="entry name" value="COX1_CUB"/>
    <property type="match status" value="1"/>
</dbReference>
<evidence type="ECO:0000256" key="5">
    <source>
        <dbReference type="RuleBase" id="RU000370"/>
    </source>
</evidence>
<feature type="transmembrane region" description="Helical" evidence="6">
    <location>
        <begin position="147"/>
        <end position="171"/>
    </location>
</feature>
<dbReference type="SUPFAM" id="SSF81442">
    <property type="entry name" value="Cytochrome c oxidase subunit I-like"/>
    <property type="match status" value="1"/>
</dbReference>
<keyword evidence="5" id="KW-0408">Iron</keyword>
<dbReference type="OrthoDB" id="33297at2157"/>
<feature type="domain" description="Cytochrome oxidase subunit I profile" evidence="7">
    <location>
        <begin position="1"/>
        <end position="484"/>
    </location>
</feature>
<dbReference type="KEGG" id="asul:DFR86_03940"/>
<feature type="transmembrane region" description="Helical" evidence="6">
    <location>
        <begin position="12"/>
        <end position="34"/>
    </location>
</feature>
<dbReference type="InterPro" id="IPR036927">
    <property type="entry name" value="Cyt_c_oxase-like_su1_sf"/>
</dbReference>
<keyword evidence="5" id="KW-0679">Respiratory chain</keyword>
<dbReference type="CDD" id="cd00919">
    <property type="entry name" value="Heme_Cu_Oxidase_I"/>
    <property type="match status" value="1"/>
</dbReference>
<accession>A0A2U9ILA1</accession>
<dbReference type="PRINTS" id="PR01165">
    <property type="entry name" value="CYCOXIDASEI"/>
</dbReference>
<dbReference type="NCBIfam" id="NF041075">
    <property type="entry name" value="quin_ox_SoxB"/>
    <property type="match status" value="1"/>
</dbReference>
<feature type="transmembrane region" description="Helical" evidence="6">
    <location>
        <begin position="296"/>
        <end position="320"/>
    </location>
</feature>
<keyword evidence="9" id="KW-1185">Reference proteome</keyword>
<dbReference type="GO" id="GO:0016020">
    <property type="term" value="C:membrane"/>
    <property type="evidence" value="ECO:0007669"/>
    <property type="project" value="UniProtKB-SubCell"/>
</dbReference>
<feature type="transmembrane region" description="Helical" evidence="6">
    <location>
        <begin position="411"/>
        <end position="430"/>
    </location>
</feature>
<evidence type="ECO:0000256" key="2">
    <source>
        <dbReference type="ARBA" id="ARBA00022692"/>
    </source>
</evidence>
<proteinExistence type="inferred from homology"/>
<gene>
    <name evidence="8" type="ORF">DFR86_03940</name>
</gene>
<feature type="transmembrane region" description="Helical" evidence="6">
    <location>
        <begin position="264"/>
        <end position="284"/>
    </location>
</feature>
<dbReference type="GO" id="GO:0022904">
    <property type="term" value="P:respiratory electron transport chain"/>
    <property type="evidence" value="ECO:0007669"/>
    <property type="project" value="TreeGrafter"/>
</dbReference>
<protein>
    <submittedName>
        <fullName evidence="8">Cytochrome B6</fullName>
    </submittedName>
</protein>
<dbReference type="RefSeq" id="WP_110379680.1">
    <property type="nucleotide sequence ID" value="NZ_CP029288.2"/>
</dbReference>
<evidence type="ECO:0000256" key="4">
    <source>
        <dbReference type="ARBA" id="ARBA00023136"/>
    </source>
</evidence>
<evidence type="ECO:0000256" key="1">
    <source>
        <dbReference type="ARBA" id="ARBA00004141"/>
    </source>
</evidence>
<dbReference type="PANTHER" id="PTHR10422:SF18">
    <property type="entry name" value="CYTOCHROME C OXIDASE SUBUNIT 1"/>
    <property type="match status" value="1"/>
</dbReference>
<dbReference type="GO" id="GO:0015990">
    <property type="term" value="P:electron transport coupled proton transport"/>
    <property type="evidence" value="ECO:0007669"/>
    <property type="project" value="TreeGrafter"/>
</dbReference>
<dbReference type="Pfam" id="PF00115">
    <property type="entry name" value="COX1"/>
    <property type="match status" value="1"/>
</dbReference>
<keyword evidence="5" id="KW-0249">Electron transport</keyword>
<dbReference type="PROSITE" id="PS50855">
    <property type="entry name" value="COX1"/>
    <property type="match status" value="1"/>
</dbReference>
<feature type="transmembrane region" description="Helical" evidence="6">
    <location>
        <begin position="450"/>
        <end position="474"/>
    </location>
</feature>
<dbReference type="InterPro" id="IPR023615">
    <property type="entry name" value="Cyt_c_Oxase_su1_BS"/>
</dbReference>
<evidence type="ECO:0000313" key="8">
    <source>
        <dbReference type="EMBL" id="AWR96790.1"/>
    </source>
</evidence>
<keyword evidence="5" id="KW-0349">Heme</keyword>
<dbReference type="InterPro" id="IPR053628">
    <property type="entry name" value="Heme-copper_oxidase_sub1"/>
</dbReference>
<name>A0A2U9ILA1_9CREN</name>
<dbReference type="Gene3D" id="1.20.210.10">
    <property type="entry name" value="Cytochrome c oxidase-like, subunit I domain"/>
    <property type="match status" value="1"/>
</dbReference>
<keyword evidence="5" id="KW-0479">Metal-binding</keyword>
<keyword evidence="3 6" id="KW-1133">Transmembrane helix</keyword>
<keyword evidence="4 6" id="KW-0472">Membrane</keyword>
<reference evidence="8 9" key="1">
    <citation type="submission" date="2018-05" db="EMBL/GenBank/DDBJ databases">
        <title>Complete Genome Sequences of Extremely Thermoacidophilic, Metal-Mobilizing Type-Strain Members of the Archaeal Family Sulfolobaceae: Acidianus brierleyi DSM-1651T, Acidianus sulfidivorans DSM-18786T, Metallosphaera hakonensis DSM-7519T, and Metallosphaera prunae DSM-10039T.</title>
        <authorList>
            <person name="Counts J.A."/>
            <person name="Kelly R.M."/>
        </authorList>
    </citation>
    <scope>NUCLEOTIDE SEQUENCE [LARGE SCALE GENOMIC DNA]</scope>
    <source>
        <strain evidence="8 9">JP7</strain>
    </source>
</reference>
<feature type="transmembrane region" description="Helical" evidence="6">
    <location>
        <begin position="235"/>
        <end position="252"/>
    </location>
</feature>
<feature type="transmembrane region" description="Helical" evidence="6">
    <location>
        <begin position="54"/>
        <end position="83"/>
    </location>
</feature>
<evidence type="ECO:0000256" key="6">
    <source>
        <dbReference type="SAM" id="Phobius"/>
    </source>
</evidence>
<feature type="transmembrane region" description="Helical" evidence="6">
    <location>
        <begin position="183"/>
        <end position="215"/>
    </location>
</feature>
<dbReference type="PANTHER" id="PTHR10422">
    <property type="entry name" value="CYTOCHROME C OXIDASE SUBUNIT 1"/>
    <property type="match status" value="1"/>
</dbReference>
<comment type="subcellular location">
    <subcellularLocation>
        <location evidence="1">Membrane</location>
        <topology evidence="1">Multi-pass membrane protein</topology>
    </subcellularLocation>
</comment>
<feature type="transmembrane region" description="Helical" evidence="6">
    <location>
        <begin position="370"/>
        <end position="390"/>
    </location>
</feature>
<feature type="transmembrane region" description="Helical" evidence="6">
    <location>
        <begin position="95"/>
        <end position="122"/>
    </location>
</feature>
<dbReference type="GO" id="GO:0020037">
    <property type="term" value="F:heme binding"/>
    <property type="evidence" value="ECO:0007669"/>
    <property type="project" value="InterPro"/>
</dbReference>
<dbReference type="InterPro" id="IPR000883">
    <property type="entry name" value="Cyt_C_Oxase_1"/>
</dbReference>
<dbReference type="GO" id="GO:0009060">
    <property type="term" value="P:aerobic respiration"/>
    <property type="evidence" value="ECO:0007669"/>
    <property type="project" value="InterPro"/>
</dbReference>
<keyword evidence="2 5" id="KW-0812">Transmembrane</keyword>
<dbReference type="AlphaFoldDB" id="A0A2U9ILA1"/>
<sequence>MAKVYPKSTLGISFLYTAGGLAWLAAMGLAAMWFRTILLNPHVNSKAGYAVAPLYYFLVTFHGQAAMMIIVIDIAIAVAAYGFYKAGMSIVHNKIMTLAFWIINVPLIVEFAGGPTTGWYMYPPLSLQKASWLIYGAMSNANTMIGLAYFMMFLNTIGVIIASVTLFLDGVKTRPREGKIPIFAAYGLTFAGPFIFITEPALAAATLWYTLYFWANVPVNPLTWVVLFWFWGHPIVYYAPFAIFGGIYYLIPKFARTTLFSEKWARWNIALLFTFGMLVWVHHLQTWPLPVVLRAFITPTTLILAAGSGLTVLNLGLTIFKGNYEWKDPVGFAALIALIGFILAGLQALILPINPLNVIVHNTYYIVGHFHLMIWTIIVVGYLAILLDALRTKMGNADFSSIAKGMIGGGIGMWTFGALALGYTMSYAGYEGLIRRWVAYPVKFLPFMEAMTYFAIIMGASFVMYGIPVLFTLLGVKTSIFWTTGPMVTTGIGGSSSGLIASTDKIKASNDVNNSNITNSNNAIKEDNSGKKLEKSASSAIVSKKISFTESDNGSLVHKIK</sequence>
<organism evidence="8 9">
    <name type="scientific">Acidianus sulfidivorans JP7</name>
    <dbReference type="NCBI Taxonomy" id="619593"/>
    <lineage>
        <taxon>Archaea</taxon>
        <taxon>Thermoproteota</taxon>
        <taxon>Thermoprotei</taxon>
        <taxon>Sulfolobales</taxon>
        <taxon>Sulfolobaceae</taxon>
        <taxon>Acidianus</taxon>
    </lineage>
</organism>
<dbReference type="GeneID" id="36837091"/>
<comment type="similarity">
    <text evidence="5">Belongs to the heme-copper respiratory oxidase family.</text>
</comment>
<dbReference type="GO" id="GO:0004129">
    <property type="term" value="F:cytochrome-c oxidase activity"/>
    <property type="evidence" value="ECO:0007669"/>
    <property type="project" value="InterPro"/>
</dbReference>
<evidence type="ECO:0000313" key="9">
    <source>
        <dbReference type="Proteomes" id="UP000248410"/>
    </source>
</evidence>
<dbReference type="Proteomes" id="UP000248410">
    <property type="component" value="Chromosome"/>
</dbReference>
<evidence type="ECO:0000259" key="7">
    <source>
        <dbReference type="PROSITE" id="PS50855"/>
    </source>
</evidence>
<evidence type="ECO:0000256" key="3">
    <source>
        <dbReference type="ARBA" id="ARBA00022989"/>
    </source>
</evidence>